<dbReference type="EMBL" id="CAJOBI010155340">
    <property type="protein sequence ID" value="CAF4829055.1"/>
    <property type="molecule type" value="Genomic_DNA"/>
</dbReference>
<evidence type="ECO:0000256" key="1">
    <source>
        <dbReference type="SAM" id="MobiDB-lite"/>
    </source>
</evidence>
<protein>
    <submittedName>
        <fullName evidence="2">Uncharacterized protein</fullName>
    </submittedName>
</protein>
<evidence type="ECO:0000313" key="2">
    <source>
        <dbReference type="EMBL" id="CAF4829055.1"/>
    </source>
</evidence>
<accession>A0A8S3BKJ8</accession>
<feature type="region of interest" description="Disordered" evidence="1">
    <location>
        <begin position="1"/>
        <end position="46"/>
    </location>
</feature>
<feature type="compositionally biased region" description="Pro residues" evidence="1">
    <location>
        <begin position="1"/>
        <end position="17"/>
    </location>
</feature>
<gene>
    <name evidence="2" type="ORF">SMN809_LOCUS48395</name>
</gene>
<proteinExistence type="predicted"/>
<feature type="non-terminal residue" evidence="2">
    <location>
        <position position="1"/>
    </location>
</feature>
<name>A0A8S3BKJ8_9BILA</name>
<dbReference type="AlphaFoldDB" id="A0A8S3BKJ8"/>
<feature type="compositionally biased region" description="Polar residues" evidence="1">
    <location>
        <begin position="18"/>
        <end position="46"/>
    </location>
</feature>
<comment type="caution">
    <text evidence="2">The sequence shown here is derived from an EMBL/GenBank/DDBJ whole genome shotgun (WGS) entry which is preliminary data.</text>
</comment>
<organism evidence="2 3">
    <name type="scientific">Rotaria magnacalcarata</name>
    <dbReference type="NCBI Taxonomy" id="392030"/>
    <lineage>
        <taxon>Eukaryota</taxon>
        <taxon>Metazoa</taxon>
        <taxon>Spiralia</taxon>
        <taxon>Gnathifera</taxon>
        <taxon>Rotifera</taxon>
        <taxon>Eurotatoria</taxon>
        <taxon>Bdelloidea</taxon>
        <taxon>Philodinida</taxon>
        <taxon>Philodinidae</taxon>
        <taxon>Rotaria</taxon>
    </lineage>
</organism>
<dbReference type="Proteomes" id="UP000676336">
    <property type="component" value="Unassembled WGS sequence"/>
</dbReference>
<evidence type="ECO:0000313" key="3">
    <source>
        <dbReference type="Proteomes" id="UP000676336"/>
    </source>
</evidence>
<sequence length="46" mass="5114">FYFSEPPPPLPNYPPPSSYTRAQSSSFHANTGNQGTKSYYPNSFGQ</sequence>
<reference evidence="2" key="1">
    <citation type="submission" date="2021-02" db="EMBL/GenBank/DDBJ databases">
        <authorList>
            <person name="Nowell W R."/>
        </authorList>
    </citation>
    <scope>NUCLEOTIDE SEQUENCE</scope>
</reference>